<feature type="transmembrane region" description="Helical" evidence="2">
    <location>
        <begin position="256"/>
        <end position="289"/>
    </location>
</feature>
<gene>
    <name evidence="4" type="ORF">EDD77_105141</name>
</gene>
<dbReference type="InterPro" id="IPR007921">
    <property type="entry name" value="CHAP_dom"/>
</dbReference>
<accession>A0A4R1R2T3</accession>
<feature type="compositionally biased region" description="Polar residues" evidence="1">
    <location>
        <begin position="168"/>
        <end position="179"/>
    </location>
</feature>
<keyword evidence="2" id="KW-0472">Membrane</keyword>
<dbReference type="RefSeq" id="WP_058967044.1">
    <property type="nucleotide sequence ID" value="NZ_CABKVM010000019.1"/>
</dbReference>
<evidence type="ECO:0000256" key="2">
    <source>
        <dbReference type="SAM" id="Phobius"/>
    </source>
</evidence>
<name>A0A4R1R2T3_9FIRM</name>
<dbReference type="Pfam" id="PF05257">
    <property type="entry name" value="CHAP"/>
    <property type="match status" value="1"/>
</dbReference>
<comment type="caution">
    <text evidence="4">The sequence shown here is derived from an EMBL/GenBank/DDBJ whole genome shotgun (WGS) entry which is preliminary data.</text>
</comment>
<feature type="compositionally biased region" description="Basic and acidic residues" evidence="1">
    <location>
        <begin position="87"/>
        <end position="113"/>
    </location>
</feature>
<evidence type="ECO:0000313" key="4">
    <source>
        <dbReference type="EMBL" id="TCL59695.1"/>
    </source>
</evidence>
<dbReference type="EMBL" id="SLUM01000005">
    <property type="protein sequence ID" value="TCL59695.1"/>
    <property type="molecule type" value="Genomic_DNA"/>
</dbReference>
<dbReference type="Proteomes" id="UP000295184">
    <property type="component" value="Unassembled WGS sequence"/>
</dbReference>
<dbReference type="Gene3D" id="3.90.1720.10">
    <property type="entry name" value="endopeptidase domain like (from Nostoc punctiforme)"/>
    <property type="match status" value="1"/>
</dbReference>
<feature type="compositionally biased region" description="Basic and acidic residues" evidence="1">
    <location>
        <begin position="138"/>
        <end position="164"/>
    </location>
</feature>
<keyword evidence="2" id="KW-1133">Transmembrane helix</keyword>
<evidence type="ECO:0000313" key="5">
    <source>
        <dbReference type="Proteomes" id="UP000295184"/>
    </source>
</evidence>
<dbReference type="InterPro" id="IPR038765">
    <property type="entry name" value="Papain-like_cys_pep_sf"/>
</dbReference>
<dbReference type="STRING" id="1650663.GCA_001486665_03447"/>
<sequence length="600" mass="64867">MGKGIKTRVSEKKGIKAIDKAAVASERMKEAYIRTKDKADHSLYAEEGSPGEYASDRLSAGVDNVAHEAVHQFDKQGRKGVQTTKENISKVKEKIQKRKAAAEQPKKQAEKQAARQAGQPTTRWSGRQAADTVSEPAKAVRQERGAIKTLDRSKKGIKTVDRSRKTIKQASSTAKGTIKTASKSIKTAEKTAKASIKTSQQAAKAAQRTAQATARAARAAAHAARVAARTAVVAAKAAVKATVAAVKAIIAATKALIAAIAAGGWIAVLVIIVICLIGMIIGSCFGIFFSGEDSGTGQTMQTAVQEINTDYQENLDEIKASHSYDVLEMSGSRAVWKEVLAVYAVKTTTDPDNAQEVATMDDEKLELLKDIFWQMNEISSSTSTQTETVIETSDDGNGNIVETEVTITRTYLYITVSHKTAEEMADQFGFNEDQREQMAELLADENNSLWSQVLYGITGGDGEIVTVALSQVGNVGGEPYWSWYGFGSRVEWCACFVSWCANECGYIEAGVIPKFAACASQGVPWFQERGLWQSGSYEPRSGDIIFFDWDGDMSADHVGIVEKVENGRVYTVEGNSGDSVRQNSYPIGYSDVLGYGCPAY</sequence>
<evidence type="ECO:0000256" key="1">
    <source>
        <dbReference type="SAM" id="MobiDB-lite"/>
    </source>
</evidence>
<protein>
    <submittedName>
        <fullName evidence="4">CHAP domain-containing protein</fullName>
    </submittedName>
</protein>
<feature type="region of interest" description="Disordered" evidence="1">
    <location>
        <begin position="73"/>
        <end position="179"/>
    </location>
</feature>
<keyword evidence="2" id="KW-0812">Transmembrane</keyword>
<feature type="domain" description="Peptidase C51" evidence="3">
    <location>
        <begin position="488"/>
        <end position="575"/>
    </location>
</feature>
<proteinExistence type="predicted"/>
<reference evidence="4 5" key="1">
    <citation type="submission" date="2019-03" db="EMBL/GenBank/DDBJ databases">
        <title>Genomic Encyclopedia of Type Strains, Phase IV (KMG-IV): sequencing the most valuable type-strain genomes for metagenomic binning, comparative biology and taxonomic classification.</title>
        <authorList>
            <person name="Goeker M."/>
        </authorList>
    </citation>
    <scope>NUCLEOTIDE SEQUENCE [LARGE SCALE GENOMIC DNA]</scope>
    <source>
        <strain evidence="4 5">DSM 100451</strain>
    </source>
</reference>
<organism evidence="4 5">
    <name type="scientific">Allofournierella massiliensis</name>
    <dbReference type="NCBI Taxonomy" id="1650663"/>
    <lineage>
        <taxon>Bacteria</taxon>
        <taxon>Bacillati</taxon>
        <taxon>Bacillota</taxon>
        <taxon>Clostridia</taxon>
        <taxon>Eubacteriales</taxon>
        <taxon>Oscillospiraceae</taxon>
        <taxon>Allofournierella</taxon>
    </lineage>
</organism>
<evidence type="ECO:0000259" key="3">
    <source>
        <dbReference type="Pfam" id="PF05257"/>
    </source>
</evidence>
<dbReference type="AlphaFoldDB" id="A0A4R1R2T3"/>
<dbReference type="SUPFAM" id="SSF54001">
    <property type="entry name" value="Cysteine proteinases"/>
    <property type="match status" value="1"/>
</dbReference>